<evidence type="ECO:0000313" key="3">
    <source>
        <dbReference type="Proteomes" id="UP000230750"/>
    </source>
</evidence>
<dbReference type="EMBL" id="MRZV01001128">
    <property type="protein sequence ID" value="PIK40385.1"/>
    <property type="molecule type" value="Genomic_DNA"/>
</dbReference>
<protein>
    <recommendedName>
        <fullName evidence="1">Ig-like domain-containing protein</fullName>
    </recommendedName>
</protein>
<dbReference type="Proteomes" id="UP000230750">
    <property type="component" value="Unassembled WGS sequence"/>
</dbReference>
<organism evidence="2 3">
    <name type="scientific">Stichopus japonicus</name>
    <name type="common">Sea cucumber</name>
    <dbReference type="NCBI Taxonomy" id="307972"/>
    <lineage>
        <taxon>Eukaryota</taxon>
        <taxon>Metazoa</taxon>
        <taxon>Echinodermata</taxon>
        <taxon>Eleutherozoa</taxon>
        <taxon>Echinozoa</taxon>
        <taxon>Holothuroidea</taxon>
        <taxon>Aspidochirotacea</taxon>
        <taxon>Aspidochirotida</taxon>
        <taxon>Stichopodidae</taxon>
        <taxon>Apostichopus</taxon>
    </lineage>
</organism>
<dbReference type="AlphaFoldDB" id="A0A2G8JXH3"/>
<dbReference type="Gene3D" id="2.60.40.10">
    <property type="entry name" value="Immunoglobulins"/>
    <property type="match status" value="2"/>
</dbReference>
<dbReference type="InterPro" id="IPR007110">
    <property type="entry name" value="Ig-like_dom"/>
</dbReference>
<feature type="domain" description="Ig-like" evidence="1">
    <location>
        <begin position="155"/>
        <end position="257"/>
    </location>
</feature>
<gene>
    <name evidence="2" type="ORF">BSL78_22766</name>
</gene>
<dbReference type="PROSITE" id="PS50835">
    <property type="entry name" value="IG_LIKE"/>
    <property type="match status" value="1"/>
</dbReference>
<reference evidence="2 3" key="1">
    <citation type="journal article" date="2017" name="PLoS Biol.">
        <title>The sea cucumber genome provides insights into morphological evolution and visceral regeneration.</title>
        <authorList>
            <person name="Zhang X."/>
            <person name="Sun L."/>
            <person name="Yuan J."/>
            <person name="Sun Y."/>
            <person name="Gao Y."/>
            <person name="Zhang L."/>
            <person name="Li S."/>
            <person name="Dai H."/>
            <person name="Hamel J.F."/>
            <person name="Liu C."/>
            <person name="Yu Y."/>
            <person name="Liu S."/>
            <person name="Lin W."/>
            <person name="Guo K."/>
            <person name="Jin S."/>
            <person name="Xu P."/>
            <person name="Storey K.B."/>
            <person name="Huan P."/>
            <person name="Zhang T."/>
            <person name="Zhou Y."/>
            <person name="Zhang J."/>
            <person name="Lin C."/>
            <person name="Li X."/>
            <person name="Xing L."/>
            <person name="Huo D."/>
            <person name="Sun M."/>
            <person name="Wang L."/>
            <person name="Mercier A."/>
            <person name="Li F."/>
            <person name="Yang H."/>
            <person name="Xiang J."/>
        </authorList>
    </citation>
    <scope>NUCLEOTIDE SEQUENCE [LARGE SCALE GENOMIC DNA]</scope>
    <source>
        <strain evidence="2">Shaxun</strain>
        <tissue evidence="2">Muscle</tissue>
    </source>
</reference>
<dbReference type="InterPro" id="IPR036179">
    <property type="entry name" value="Ig-like_dom_sf"/>
</dbReference>
<sequence>MWRILNQRSFLFDSDVADRYQHTVAYNLPPFIHCVCSYLCWRMDVVLRFHLVLFVCSGFHDYGFSDINISANKHDNVTLNCSLGIDVTPSEQKWNYNGQTIYSGYQVLWSRKSAAIQPPLYALVMNVVSISEEGTYQCCIGTRCVQYQLSVNVPPRSFYILSGEFHLTDGDYLPIKMNHTANVSCYVIGVRPKKKLKWCVNNIGNVTDVNYSAEDSVDQGTFNIHSSFQFQPPTVSGTLTCERTTTDSVLQESIEVRFSAYESLA</sequence>
<evidence type="ECO:0000313" key="2">
    <source>
        <dbReference type="EMBL" id="PIK40385.1"/>
    </source>
</evidence>
<proteinExistence type="predicted"/>
<comment type="caution">
    <text evidence="2">The sequence shown here is derived from an EMBL/GenBank/DDBJ whole genome shotgun (WGS) entry which is preliminary data.</text>
</comment>
<keyword evidence="3" id="KW-1185">Reference proteome</keyword>
<dbReference type="SUPFAM" id="SSF48726">
    <property type="entry name" value="Immunoglobulin"/>
    <property type="match status" value="2"/>
</dbReference>
<name>A0A2G8JXH3_STIJA</name>
<accession>A0A2G8JXH3</accession>
<evidence type="ECO:0000259" key="1">
    <source>
        <dbReference type="PROSITE" id="PS50835"/>
    </source>
</evidence>
<dbReference type="InterPro" id="IPR013783">
    <property type="entry name" value="Ig-like_fold"/>
</dbReference>
<dbReference type="OrthoDB" id="9983389at2759"/>